<reference evidence="2 3" key="1">
    <citation type="submission" date="2024-03" db="EMBL/GenBank/DDBJ databases">
        <title>Mouse gut bacterial collection (mGBC) of GemPharmatech.</title>
        <authorList>
            <person name="He Y."/>
            <person name="Dong L."/>
            <person name="Wu D."/>
            <person name="Gao X."/>
            <person name="Lin Z."/>
        </authorList>
    </citation>
    <scope>NUCLEOTIDE SEQUENCE [LARGE SCALE GENOMIC DNA]</scope>
    <source>
        <strain evidence="2 3">15-30</strain>
    </source>
</reference>
<sequence>MLNRNNKVKKYHTTSAADLLKEVMEYYEITQKDLAERIGTSQKNISDILNRKKYLNEVLATRIEKVTGISSKLLLSLDTNYKINLANKNIDNIGENHKSPLFLKRYSWVSL</sequence>
<dbReference type="Pfam" id="PF01381">
    <property type="entry name" value="HTH_3"/>
    <property type="match status" value="1"/>
</dbReference>
<dbReference type="CDD" id="cd00093">
    <property type="entry name" value="HTH_XRE"/>
    <property type="match status" value="1"/>
</dbReference>
<organism evidence="2 3">
    <name type="scientific">Ligilactobacillus faecis</name>
    <dbReference type="NCBI Taxonomy" id="762833"/>
    <lineage>
        <taxon>Bacteria</taxon>
        <taxon>Bacillati</taxon>
        <taxon>Bacillota</taxon>
        <taxon>Bacilli</taxon>
        <taxon>Lactobacillales</taxon>
        <taxon>Lactobacillaceae</taxon>
        <taxon>Ligilactobacillus</taxon>
    </lineage>
</organism>
<dbReference type="SUPFAM" id="SSF47413">
    <property type="entry name" value="lambda repressor-like DNA-binding domains"/>
    <property type="match status" value="1"/>
</dbReference>
<accession>A0ABV4DQV8</accession>
<feature type="domain" description="HTH cro/C1-type" evidence="1">
    <location>
        <begin position="20"/>
        <end position="74"/>
    </location>
</feature>
<proteinExistence type="predicted"/>
<dbReference type="Gene3D" id="1.10.260.40">
    <property type="entry name" value="lambda repressor-like DNA-binding domains"/>
    <property type="match status" value="1"/>
</dbReference>
<gene>
    <name evidence="2" type="ORF">AALT52_01195</name>
</gene>
<name>A0ABV4DQV8_9LACO</name>
<evidence type="ECO:0000259" key="1">
    <source>
        <dbReference type="PROSITE" id="PS50943"/>
    </source>
</evidence>
<dbReference type="InterPro" id="IPR010982">
    <property type="entry name" value="Lambda_DNA-bd_dom_sf"/>
</dbReference>
<protein>
    <submittedName>
        <fullName evidence="2">Helix-turn-helix domain-containing protein</fullName>
    </submittedName>
</protein>
<dbReference type="RefSeq" id="WP_369940251.1">
    <property type="nucleotide sequence ID" value="NZ_JBCLUF010000003.1"/>
</dbReference>
<keyword evidence="3" id="KW-1185">Reference proteome</keyword>
<comment type="caution">
    <text evidence="2">The sequence shown here is derived from an EMBL/GenBank/DDBJ whole genome shotgun (WGS) entry which is preliminary data.</text>
</comment>
<dbReference type="InterPro" id="IPR001387">
    <property type="entry name" value="Cro/C1-type_HTH"/>
</dbReference>
<dbReference type="SMART" id="SM00530">
    <property type="entry name" value="HTH_XRE"/>
    <property type="match status" value="1"/>
</dbReference>
<dbReference type="PROSITE" id="PS50943">
    <property type="entry name" value="HTH_CROC1"/>
    <property type="match status" value="1"/>
</dbReference>
<dbReference type="Proteomes" id="UP001565236">
    <property type="component" value="Unassembled WGS sequence"/>
</dbReference>
<dbReference type="EMBL" id="JBCLUF010000003">
    <property type="protein sequence ID" value="MEY8661514.1"/>
    <property type="molecule type" value="Genomic_DNA"/>
</dbReference>
<evidence type="ECO:0000313" key="3">
    <source>
        <dbReference type="Proteomes" id="UP001565236"/>
    </source>
</evidence>
<evidence type="ECO:0000313" key="2">
    <source>
        <dbReference type="EMBL" id="MEY8661514.1"/>
    </source>
</evidence>